<evidence type="ECO:0000313" key="4">
    <source>
        <dbReference type="Proteomes" id="UP000704176"/>
    </source>
</evidence>
<gene>
    <name evidence="3" type="ORF">K9B37_12980</name>
</gene>
<comment type="caution">
    <text evidence="3">The sequence shown here is derived from an EMBL/GenBank/DDBJ whole genome shotgun (WGS) entry which is preliminary data.</text>
</comment>
<feature type="domain" description="UspA" evidence="2">
    <location>
        <begin position="157"/>
        <end position="279"/>
    </location>
</feature>
<keyword evidence="4" id="KW-1185">Reference proteome</keyword>
<dbReference type="RefSeq" id="WP_224313495.1">
    <property type="nucleotide sequence ID" value="NZ_JAIRBM010000008.1"/>
</dbReference>
<dbReference type="PANTHER" id="PTHR46268:SF15">
    <property type="entry name" value="UNIVERSAL STRESS PROTEIN HP_0031"/>
    <property type="match status" value="1"/>
</dbReference>
<dbReference type="InterPro" id="IPR006016">
    <property type="entry name" value="UspA"/>
</dbReference>
<protein>
    <submittedName>
        <fullName evidence="3">Universal stress protein</fullName>
    </submittedName>
</protein>
<dbReference type="Pfam" id="PF00582">
    <property type="entry name" value="Usp"/>
    <property type="match status" value="1"/>
</dbReference>
<evidence type="ECO:0000313" key="3">
    <source>
        <dbReference type="EMBL" id="MBZ6077190.1"/>
    </source>
</evidence>
<proteinExistence type="inferred from homology"/>
<dbReference type="PRINTS" id="PR01438">
    <property type="entry name" value="UNVRSLSTRESS"/>
</dbReference>
<dbReference type="InterPro" id="IPR006015">
    <property type="entry name" value="Universal_stress_UspA"/>
</dbReference>
<dbReference type="Gene3D" id="3.40.50.12370">
    <property type="match status" value="1"/>
</dbReference>
<organism evidence="3 4">
    <name type="scientific">Microvirga puerhi</name>
    <dbReference type="NCBI Taxonomy" id="2876078"/>
    <lineage>
        <taxon>Bacteria</taxon>
        <taxon>Pseudomonadati</taxon>
        <taxon>Pseudomonadota</taxon>
        <taxon>Alphaproteobacteria</taxon>
        <taxon>Hyphomicrobiales</taxon>
        <taxon>Methylobacteriaceae</taxon>
        <taxon>Microvirga</taxon>
    </lineage>
</organism>
<reference evidence="3 4" key="1">
    <citation type="submission" date="2021-09" db="EMBL/GenBank/DDBJ databases">
        <title>The complete genome sequence of a new microorganism.</title>
        <authorList>
            <person name="Zi Z."/>
        </authorList>
    </citation>
    <scope>NUCLEOTIDE SEQUENCE [LARGE SCALE GENOMIC DNA]</scope>
    <source>
        <strain evidence="3 4">WGZ8</strain>
    </source>
</reference>
<accession>A0ABS7VQ42</accession>
<sequence>MIKDILVHLDGSTDDELRLAHAEAIASANQAHVTGLFTNVLPDIASLTPMDGASVAGVVAELEDDARRSGDRIEQRLAERFSRLAMPNNIRRLDGTPGQLVGQVVSEARRSDLFVATRPYDSNGSAQWDDLFEAVLFGGGRSIYVVPPGRQPSDSVRRILVAWRDSRETARAIGEAAPLIEKAVRTRVLVVDPPMASDGTPALDIEIAQHLDRYGTKVEVDLVASEGRAVSDVILDQARRMSADLIVMGGYGHSRARQWILGGTSRDMLEHGDCPVLMAH</sequence>
<dbReference type="CDD" id="cd00293">
    <property type="entry name" value="USP-like"/>
    <property type="match status" value="1"/>
</dbReference>
<comment type="similarity">
    <text evidence="1">Belongs to the universal stress protein A family.</text>
</comment>
<evidence type="ECO:0000259" key="2">
    <source>
        <dbReference type="Pfam" id="PF00582"/>
    </source>
</evidence>
<evidence type="ECO:0000256" key="1">
    <source>
        <dbReference type="ARBA" id="ARBA00008791"/>
    </source>
</evidence>
<name>A0ABS7VQ42_9HYPH</name>
<dbReference type="EMBL" id="JAIRBM010000008">
    <property type="protein sequence ID" value="MBZ6077190.1"/>
    <property type="molecule type" value="Genomic_DNA"/>
</dbReference>
<dbReference type="PANTHER" id="PTHR46268">
    <property type="entry name" value="STRESS RESPONSE PROTEIN NHAX"/>
    <property type="match status" value="1"/>
</dbReference>
<dbReference type="Proteomes" id="UP000704176">
    <property type="component" value="Unassembled WGS sequence"/>
</dbReference>
<dbReference type="SUPFAM" id="SSF52402">
    <property type="entry name" value="Adenine nucleotide alpha hydrolases-like"/>
    <property type="match status" value="2"/>
</dbReference>